<feature type="transmembrane region" description="Helical" evidence="6">
    <location>
        <begin position="82"/>
        <end position="103"/>
    </location>
</feature>
<dbReference type="Proteomes" id="UP000054621">
    <property type="component" value="Unassembled WGS sequence"/>
</dbReference>
<comment type="subcellular location">
    <subcellularLocation>
        <location evidence="1">Membrane</location>
        <topology evidence="1">Multi-pass membrane protein</topology>
    </subcellularLocation>
</comment>
<dbReference type="GO" id="GO:0016020">
    <property type="term" value="C:membrane"/>
    <property type="evidence" value="ECO:0007669"/>
    <property type="project" value="UniProtKB-SubCell"/>
</dbReference>
<dbReference type="OrthoDB" id="5297508at2"/>
<feature type="domain" description="Amino acid permease/ SLC12A" evidence="7">
    <location>
        <begin position="14"/>
        <end position="423"/>
    </location>
</feature>
<dbReference type="RefSeq" id="WP_035906177.1">
    <property type="nucleotide sequence ID" value="NZ_CAAAJE010000018.1"/>
</dbReference>
<accession>A0A0W0YC92</accession>
<keyword evidence="2" id="KW-0813">Transport</keyword>
<feature type="transmembrane region" description="Helical" evidence="6">
    <location>
        <begin position="115"/>
        <end position="137"/>
    </location>
</feature>
<dbReference type="EMBL" id="LNYV01000037">
    <property type="protein sequence ID" value="KTD54561.1"/>
    <property type="molecule type" value="Genomic_DNA"/>
</dbReference>
<dbReference type="eggNOG" id="COG0833">
    <property type="taxonomic scope" value="Bacteria"/>
</dbReference>
<dbReference type="PATRIC" id="fig|28087.4.peg.3631"/>
<sequence>MVKNKLKRSFKARHLMMMSVGGVIGAGYFLGAGGAIELAGPAVLIDYFVGGVIALLVTMLLAEMVVAIPVSGSFQVYARMAFNPLMGFLTGLTYWLAFLIGPASEAIAAGTFLHLWFPTIAIWKFCFLIATTMMIINMISAHFFGEIEFWLSLIKIIALLGFIILGLLALGVPMHHDLKPFTVSQFAPHGLNGIISAALLVIFAYGGVESLGTAAEESLNVEKDIPKVIKGITLRIIILYLVSTAVLIMILPWQQAGLSSSPFVDAITLLGGKQYGLVLGNIMNFVVLIAALSCIDAGIYATSRMFLSLAREGYFPKFFTYIHPHRKTPVYAVALSSSVLYLGALMSLYSSNAYAWLASLSGFGFLFSWLMIILSQPIIRKSIVSDKTDVLKWKAPFYPYTYYLALLLILAIFIGLLFSPEGRKILLAGLLWFVLIGIYYYAQRKG</sequence>
<evidence type="ECO:0000256" key="5">
    <source>
        <dbReference type="ARBA" id="ARBA00023136"/>
    </source>
</evidence>
<dbReference type="InterPro" id="IPR004841">
    <property type="entry name" value="AA-permease/SLC12A_dom"/>
</dbReference>
<keyword evidence="4 6" id="KW-1133">Transmembrane helix</keyword>
<dbReference type="PANTHER" id="PTHR43495:SF5">
    <property type="entry name" value="GAMMA-AMINOBUTYRIC ACID PERMEASE"/>
    <property type="match status" value="1"/>
</dbReference>
<dbReference type="GO" id="GO:0006865">
    <property type="term" value="P:amino acid transport"/>
    <property type="evidence" value="ECO:0007669"/>
    <property type="project" value="InterPro"/>
</dbReference>
<dbReference type="PIRSF" id="PIRSF006060">
    <property type="entry name" value="AA_transporter"/>
    <property type="match status" value="1"/>
</dbReference>
<dbReference type="STRING" id="28087.Lsai_3383"/>
<evidence type="ECO:0000256" key="6">
    <source>
        <dbReference type="SAM" id="Phobius"/>
    </source>
</evidence>
<evidence type="ECO:0000313" key="9">
    <source>
        <dbReference type="Proteomes" id="UP000054621"/>
    </source>
</evidence>
<feature type="transmembrane region" description="Helical" evidence="6">
    <location>
        <begin position="149"/>
        <end position="170"/>
    </location>
</feature>
<keyword evidence="5 6" id="KW-0472">Membrane</keyword>
<dbReference type="FunFam" id="1.20.1740.10:FF:000001">
    <property type="entry name" value="Amino acid permease"/>
    <property type="match status" value="1"/>
</dbReference>
<feature type="transmembrane region" description="Helical" evidence="6">
    <location>
        <begin position="45"/>
        <end position="70"/>
    </location>
</feature>
<dbReference type="Gene3D" id="1.20.1740.10">
    <property type="entry name" value="Amino acid/polyamine transporter I"/>
    <property type="match status" value="1"/>
</dbReference>
<evidence type="ECO:0000256" key="2">
    <source>
        <dbReference type="ARBA" id="ARBA00022448"/>
    </source>
</evidence>
<feature type="transmembrane region" description="Helical" evidence="6">
    <location>
        <begin position="400"/>
        <end position="419"/>
    </location>
</feature>
<evidence type="ECO:0000259" key="7">
    <source>
        <dbReference type="Pfam" id="PF00324"/>
    </source>
</evidence>
<dbReference type="PROSITE" id="PS00218">
    <property type="entry name" value="AMINO_ACID_PERMEASE_1"/>
    <property type="match status" value="1"/>
</dbReference>
<feature type="transmembrane region" description="Helical" evidence="6">
    <location>
        <begin position="425"/>
        <end position="442"/>
    </location>
</feature>
<reference evidence="8 9" key="1">
    <citation type="submission" date="2015-11" db="EMBL/GenBank/DDBJ databases">
        <title>Genomic analysis of 38 Legionella species identifies large and diverse effector repertoires.</title>
        <authorList>
            <person name="Burstein D."/>
            <person name="Amaro F."/>
            <person name="Zusman T."/>
            <person name="Lifshitz Z."/>
            <person name="Cohen O."/>
            <person name="Gilbert J.A."/>
            <person name="Pupko T."/>
            <person name="Shuman H.A."/>
            <person name="Segal G."/>
        </authorList>
    </citation>
    <scope>NUCLEOTIDE SEQUENCE [LARGE SCALE GENOMIC DNA]</scope>
    <source>
        <strain evidence="8 9">Mt.St.Helens-4</strain>
    </source>
</reference>
<evidence type="ECO:0000256" key="4">
    <source>
        <dbReference type="ARBA" id="ARBA00022989"/>
    </source>
</evidence>
<proteinExistence type="predicted"/>
<dbReference type="AlphaFoldDB" id="A0A0W0YC92"/>
<keyword evidence="3 6" id="KW-0812">Transmembrane</keyword>
<feature type="transmembrane region" description="Helical" evidence="6">
    <location>
        <begin position="282"/>
        <end position="307"/>
    </location>
</feature>
<feature type="transmembrane region" description="Helical" evidence="6">
    <location>
        <begin position="190"/>
        <end position="211"/>
    </location>
</feature>
<organism evidence="8 9">
    <name type="scientific">Legionella sainthelensi</name>
    <dbReference type="NCBI Taxonomy" id="28087"/>
    <lineage>
        <taxon>Bacteria</taxon>
        <taxon>Pseudomonadati</taxon>
        <taxon>Pseudomonadota</taxon>
        <taxon>Gammaproteobacteria</taxon>
        <taxon>Legionellales</taxon>
        <taxon>Legionellaceae</taxon>
        <taxon>Legionella</taxon>
    </lineage>
</organism>
<evidence type="ECO:0000313" key="8">
    <source>
        <dbReference type="EMBL" id="KTD54561.1"/>
    </source>
</evidence>
<protein>
    <submittedName>
        <fullName evidence="8">Amino acid (Lysine) permease</fullName>
    </submittedName>
</protein>
<evidence type="ECO:0000256" key="3">
    <source>
        <dbReference type="ARBA" id="ARBA00022692"/>
    </source>
</evidence>
<comment type="caution">
    <text evidence="8">The sequence shown here is derived from an EMBL/GenBank/DDBJ whole genome shotgun (WGS) entry which is preliminary data.</text>
</comment>
<evidence type="ECO:0000256" key="1">
    <source>
        <dbReference type="ARBA" id="ARBA00004141"/>
    </source>
</evidence>
<dbReference type="InterPro" id="IPR004840">
    <property type="entry name" value="Amino_acid_permease_CS"/>
</dbReference>
<gene>
    <name evidence="8" type="ORF">Lsai_3383</name>
</gene>
<feature type="transmembrane region" description="Helical" evidence="6">
    <location>
        <begin position="355"/>
        <end position="379"/>
    </location>
</feature>
<dbReference type="PANTHER" id="PTHR43495">
    <property type="entry name" value="GABA PERMEASE"/>
    <property type="match status" value="1"/>
</dbReference>
<dbReference type="GO" id="GO:0055085">
    <property type="term" value="P:transmembrane transport"/>
    <property type="evidence" value="ECO:0007669"/>
    <property type="project" value="InterPro"/>
</dbReference>
<feature type="transmembrane region" description="Helical" evidence="6">
    <location>
        <begin position="328"/>
        <end position="349"/>
    </location>
</feature>
<feature type="transmembrane region" description="Helical" evidence="6">
    <location>
        <begin position="232"/>
        <end position="253"/>
    </location>
</feature>
<dbReference type="Pfam" id="PF00324">
    <property type="entry name" value="AA_permease"/>
    <property type="match status" value="1"/>
</dbReference>
<name>A0A0W0YC92_9GAMM</name>